<dbReference type="InterPro" id="IPR000070">
    <property type="entry name" value="Pectinesterase_cat"/>
</dbReference>
<dbReference type="Proteomes" id="UP000636800">
    <property type="component" value="Chromosome 2"/>
</dbReference>
<dbReference type="EC" id="3.1.1.11" evidence="7"/>
<dbReference type="InterPro" id="IPR012334">
    <property type="entry name" value="Pectin_lyas_fold"/>
</dbReference>
<comment type="caution">
    <text evidence="9">The sequence shown here is derived from an EMBL/GenBank/DDBJ whole genome shotgun (WGS) entry which is preliminary data.</text>
</comment>
<dbReference type="PROSITE" id="PS00503">
    <property type="entry name" value="PECTINESTERASE_2"/>
    <property type="match status" value="1"/>
</dbReference>
<dbReference type="Pfam" id="PF04043">
    <property type="entry name" value="PMEI"/>
    <property type="match status" value="1"/>
</dbReference>
<comment type="catalytic activity">
    <reaction evidence="7">
        <text>[(1-&gt;4)-alpha-D-galacturonosyl methyl ester](n) + n H2O = [(1-&gt;4)-alpha-D-galacturonosyl](n) + n methanol + n H(+)</text>
        <dbReference type="Rhea" id="RHEA:22380"/>
        <dbReference type="Rhea" id="RHEA-COMP:14570"/>
        <dbReference type="Rhea" id="RHEA-COMP:14573"/>
        <dbReference type="ChEBI" id="CHEBI:15377"/>
        <dbReference type="ChEBI" id="CHEBI:15378"/>
        <dbReference type="ChEBI" id="CHEBI:17790"/>
        <dbReference type="ChEBI" id="CHEBI:140522"/>
        <dbReference type="ChEBI" id="CHEBI:140523"/>
        <dbReference type="EC" id="3.1.1.11"/>
    </reaction>
</comment>
<dbReference type="Pfam" id="PF01095">
    <property type="entry name" value="Pectinesterase"/>
    <property type="match status" value="1"/>
</dbReference>
<dbReference type="SUPFAM" id="SSF101148">
    <property type="entry name" value="Plant invertase/pectin methylesterase inhibitor"/>
    <property type="match status" value="1"/>
</dbReference>
<comment type="similarity">
    <text evidence="3">In the C-terminal section; belongs to the pectinesterase family.</text>
</comment>
<evidence type="ECO:0000313" key="9">
    <source>
        <dbReference type="EMBL" id="KAG0492392.1"/>
    </source>
</evidence>
<evidence type="ECO:0000256" key="1">
    <source>
        <dbReference type="ARBA" id="ARBA00005184"/>
    </source>
</evidence>
<reference evidence="9 10" key="1">
    <citation type="journal article" date="2020" name="Nat. Food">
        <title>A phased Vanilla planifolia genome enables genetic improvement of flavour and production.</title>
        <authorList>
            <person name="Hasing T."/>
            <person name="Tang H."/>
            <person name="Brym M."/>
            <person name="Khazi F."/>
            <person name="Huang T."/>
            <person name="Chambers A.H."/>
        </authorList>
    </citation>
    <scope>NUCLEOTIDE SEQUENCE [LARGE SCALE GENOMIC DNA]</scope>
    <source>
        <tissue evidence="9">Leaf</tissue>
    </source>
</reference>
<comment type="pathway">
    <text evidence="1 7">Glycan metabolism; pectin degradation; 2-dehydro-3-deoxy-D-gluconate from pectin: step 1/5.</text>
</comment>
<dbReference type="NCBIfam" id="TIGR01614">
    <property type="entry name" value="PME_inhib"/>
    <property type="match status" value="1"/>
</dbReference>
<evidence type="ECO:0000256" key="4">
    <source>
        <dbReference type="ARBA" id="ARBA00022801"/>
    </source>
</evidence>
<comment type="similarity">
    <text evidence="2">In the N-terminal section; belongs to the PMEI family.</text>
</comment>
<dbReference type="InterPro" id="IPR033131">
    <property type="entry name" value="Pectinesterase_Asp_AS"/>
</dbReference>
<organism evidence="9 10">
    <name type="scientific">Vanilla planifolia</name>
    <name type="common">Vanilla</name>
    <dbReference type="NCBI Taxonomy" id="51239"/>
    <lineage>
        <taxon>Eukaryota</taxon>
        <taxon>Viridiplantae</taxon>
        <taxon>Streptophyta</taxon>
        <taxon>Embryophyta</taxon>
        <taxon>Tracheophyta</taxon>
        <taxon>Spermatophyta</taxon>
        <taxon>Magnoliopsida</taxon>
        <taxon>Liliopsida</taxon>
        <taxon>Asparagales</taxon>
        <taxon>Orchidaceae</taxon>
        <taxon>Vanilloideae</taxon>
        <taxon>Vanilleae</taxon>
        <taxon>Vanilla</taxon>
    </lineage>
</organism>
<dbReference type="GO" id="GO:0045490">
    <property type="term" value="P:pectin catabolic process"/>
    <property type="evidence" value="ECO:0007669"/>
    <property type="project" value="UniProtKB-UniRule"/>
</dbReference>
<feature type="active site" evidence="6">
    <location>
        <position position="475"/>
    </location>
</feature>
<keyword evidence="5 7" id="KW-0063">Aspartyl esterase</keyword>
<keyword evidence="4 7" id="KW-0378">Hydrolase</keyword>
<evidence type="ECO:0000256" key="2">
    <source>
        <dbReference type="ARBA" id="ARBA00006027"/>
    </source>
</evidence>
<dbReference type="GO" id="GO:0042545">
    <property type="term" value="P:cell wall modification"/>
    <property type="evidence" value="ECO:0007669"/>
    <property type="project" value="UniProtKB-UniRule"/>
</dbReference>
<evidence type="ECO:0000259" key="8">
    <source>
        <dbReference type="SMART" id="SM00856"/>
    </source>
</evidence>
<dbReference type="PANTHER" id="PTHR31707">
    <property type="entry name" value="PECTINESTERASE"/>
    <property type="match status" value="1"/>
</dbReference>
<gene>
    <name evidence="9" type="ORF">HPP92_005790</name>
</gene>
<dbReference type="Gene3D" id="1.20.140.40">
    <property type="entry name" value="Invertase/pectin methylesterase inhibitor family protein"/>
    <property type="match status" value="1"/>
</dbReference>
<dbReference type="CDD" id="cd15798">
    <property type="entry name" value="PMEI-like_3"/>
    <property type="match status" value="1"/>
</dbReference>
<dbReference type="GO" id="GO:0030599">
    <property type="term" value="F:pectinesterase activity"/>
    <property type="evidence" value="ECO:0007669"/>
    <property type="project" value="UniProtKB-UniRule"/>
</dbReference>
<dbReference type="GO" id="GO:0004857">
    <property type="term" value="F:enzyme inhibitor activity"/>
    <property type="evidence" value="ECO:0007669"/>
    <property type="project" value="InterPro"/>
</dbReference>
<dbReference type="SUPFAM" id="SSF51126">
    <property type="entry name" value="Pectin lyase-like"/>
    <property type="match status" value="1"/>
</dbReference>
<sequence>MGIHFPYLLRKNQKCIGAHVCHVALHKVIPRYLNPGLPAQLHGHLQTSEQQSRRRLRSTMPSVNAYGMITEPDASIPTACPKSRQRLAVIALSSIVLLSIITVSILATHHGSNSGPQDPNTTTAATATTLRSSIKAMCNGTLYPDSCYASLSPAVTNYSGLDPAALFRFSLQAAKEAISSASGLFDDPTVRAAVHDNFSADSISDCKQLLTLAATHIEDCFSSGDFTNESFIDDLKTWLSASITDLHTCLDGLDPKLNELKARVAITMKNSTELTSNSLALLRQIEDFVSPLKFRRRRLFGENPPLMSSADRRRLTSSSDWSKKANAVVAKDGSGKYNTIAAALAKVPKNRSKRFVIYVKKGVYYENVRIETSMWNVMIVGDGMDATVVSGCLNFVDGTPTFSTATFAVFGKGFIAQDMGFQNAAGAAKQQAVALLAAADFAAFYHCKFDAYQDTLYAHSLRQFYRECNIYGTVDFIFGNAAVVFQSCNILPRAPLPGQQDTITAQGKIDPNQNTGISIHNCTIWPAEKLASPLVYLGRPWKPYSTTVFMRSMIASIVNPAGWLPWNGPGAPVPATIFYSEYSNFGPGSSAKKRVKWKGLRVMDSKQANHFTVRGLFGGSSWIPKTGIPFSSGL</sequence>
<protein>
    <recommendedName>
        <fullName evidence="7">Pectinesterase</fullName>
        <ecNumber evidence="7">3.1.1.11</ecNumber>
    </recommendedName>
</protein>
<dbReference type="InterPro" id="IPR011050">
    <property type="entry name" value="Pectin_lyase_fold/virulence"/>
</dbReference>
<evidence type="ECO:0000313" key="10">
    <source>
        <dbReference type="Proteomes" id="UP000636800"/>
    </source>
</evidence>
<evidence type="ECO:0000256" key="5">
    <source>
        <dbReference type="ARBA" id="ARBA00023085"/>
    </source>
</evidence>
<keyword evidence="10" id="KW-1185">Reference proteome</keyword>
<name>A0A835RV55_VANPL</name>
<accession>A0A835RV55</accession>
<dbReference type="UniPathway" id="UPA00545">
    <property type="reaction ID" value="UER00823"/>
</dbReference>
<dbReference type="SMART" id="SM00856">
    <property type="entry name" value="PMEI"/>
    <property type="match status" value="1"/>
</dbReference>
<dbReference type="EMBL" id="JADCNL010000002">
    <property type="protein sequence ID" value="KAG0492392.1"/>
    <property type="molecule type" value="Genomic_DNA"/>
</dbReference>
<feature type="domain" description="Pectinesterase inhibitor" evidence="8">
    <location>
        <begin position="129"/>
        <end position="281"/>
    </location>
</feature>
<dbReference type="InterPro" id="IPR035513">
    <property type="entry name" value="Invertase/methylesterase_inhib"/>
</dbReference>
<evidence type="ECO:0000256" key="7">
    <source>
        <dbReference type="RuleBase" id="RU000589"/>
    </source>
</evidence>
<dbReference type="InterPro" id="IPR006501">
    <property type="entry name" value="Pectinesterase_inhib_dom"/>
</dbReference>
<evidence type="ECO:0000256" key="6">
    <source>
        <dbReference type="PROSITE-ProRule" id="PRU10040"/>
    </source>
</evidence>
<evidence type="ECO:0000256" key="3">
    <source>
        <dbReference type="ARBA" id="ARBA00007786"/>
    </source>
</evidence>
<proteinExistence type="inferred from homology"/>
<dbReference type="Gene3D" id="2.160.20.10">
    <property type="entry name" value="Single-stranded right-handed beta-helix, Pectin lyase-like"/>
    <property type="match status" value="1"/>
</dbReference>
<dbReference type="FunFam" id="2.160.20.10:FF:000001">
    <property type="entry name" value="Pectinesterase"/>
    <property type="match status" value="1"/>
</dbReference>
<dbReference type="AlphaFoldDB" id="A0A835RV55"/>